<keyword evidence="6" id="KW-0732">Signal</keyword>
<dbReference type="PANTHER" id="PTHR21562">
    <property type="entry name" value="NOTUM-RELATED"/>
    <property type="match status" value="1"/>
</dbReference>
<dbReference type="Pfam" id="PF03283">
    <property type="entry name" value="PAE"/>
    <property type="match status" value="1"/>
</dbReference>
<accession>A0A314L409</accession>
<evidence type="ECO:0000256" key="4">
    <source>
        <dbReference type="ARBA" id="ARBA00022512"/>
    </source>
</evidence>
<dbReference type="InterPro" id="IPR004963">
    <property type="entry name" value="PAE/NOTUM"/>
</dbReference>
<evidence type="ECO:0000256" key="2">
    <source>
        <dbReference type="ARBA" id="ARBA00004191"/>
    </source>
</evidence>
<name>A0A314L409_NICAT</name>
<evidence type="ECO:0000313" key="8">
    <source>
        <dbReference type="Proteomes" id="UP000187609"/>
    </source>
</evidence>
<dbReference type="AlphaFoldDB" id="A0A314L409"/>
<dbReference type="Gramene" id="OIT36378">
    <property type="protein sequence ID" value="OIT36378"/>
    <property type="gene ID" value="A4A49_10460"/>
</dbReference>
<proteinExistence type="inferred from homology"/>
<reference evidence="7" key="1">
    <citation type="submission" date="2016-11" db="EMBL/GenBank/DDBJ databases">
        <title>The genome of Nicotiana attenuata.</title>
        <authorList>
            <person name="Xu S."/>
            <person name="Brockmoeller T."/>
            <person name="Gaquerel E."/>
            <person name="Navarro A."/>
            <person name="Kuhl H."/>
            <person name="Gase K."/>
            <person name="Ling Z."/>
            <person name="Zhou W."/>
            <person name="Kreitzer C."/>
            <person name="Stanke M."/>
            <person name="Tang H."/>
            <person name="Lyons E."/>
            <person name="Pandey P."/>
            <person name="Pandey S.P."/>
            <person name="Timmermann B."/>
            <person name="Baldwin I.T."/>
        </authorList>
    </citation>
    <scope>NUCLEOTIDE SEQUENCE [LARGE SCALE GENOMIC DNA]</scope>
    <source>
        <strain evidence="7">UT</strain>
    </source>
</reference>
<dbReference type="EMBL" id="MJEQ01000439">
    <property type="protein sequence ID" value="OIT36378.1"/>
    <property type="molecule type" value="Genomic_DNA"/>
</dbReference>
<dbReference type="Proteomes" id="UP000187609">
    <property type="component" value="Unassembled WGS sequence"/>
</dbReference>
<evidence type="ECO:0000256" key="5">
    <source>
        <dbReference type="ARBA" id="ARBA00023316"/>
    </source>
</evidence>
<dbReference type="GO" id="GO:0071555">
    <property type="term" value="P:cell wall organization"/>
    <property type="evidence" value="ECO:0007669"/>
    <property type="project" value="UniProtKB-KW"/>
</dbReference>
<dbReference type="GO" id="GO:0052793">
    <property type="term" value="F:pectin acetylesterase activity"/>
    <property type="evidence" value="ECO:0007669"/>
    <property type="project" value="TreeGrafter"/>
</dbReference>
<evidence type="ECO:0000313" key="7">
    <source>
        <dbReference type="EMBL" id="OIT36378.1"/>
    </source>
</evidence>
<protein>
    <recommendedName>
        <fullName evidence="6">Pectin acetylesterase</fullName>
        <ecNumber evidence="6">3.1.1.-</ecNumber>
    </recommendedName>
</protein>
<feature type="signal peptide" evidence="6">
    <location>
        <begin position="1"/>
        <end position="21"/>
    </location>
</feature>
<evidence type="ECO:0000256" key="6">
    <source>
        <dbReference type="RuleBase" id="RU363114"/>
    </source>
</evidence>
<gene>
    <name evidence="7" type="primary">PAE8_7</name>
    <name evidence="7" type="ORF">A4A49_10460</name>
</gene>
<keyword evidence="6" id="KW-0378">Hydrolase</keyword>
<dbReference type="PANTHER" id="PTHR21562:SF77">
    <property type="entry name" value="PECTIN ACETYLESTERASE"/>
    <property type="match status" value="1"/>
</dbReference>
<comment type="caution">
    <text evidence="7">The sequence shown here is derived from an EMBL/GenBank/DDBJ whole genome shotgun (WGS) entry which is preliminary data.</text>
</comment>
<comment type="similarity">
    <text evidence="3 6">Belongs to the pectinacetylesterase family.</text>
</comment>
<keyword evidence="5 6" id="KW-0961">Cell wall biogenesis/degradation</keyword>
<dbReference type="GO" id="GO:0009505">
    <property type="term" value="C:plant-type cell wall"/>
    <property type="evidence" value="ECO:0007669"/>
    <property type="project" value="TreeGrafter"/>
</dbReference>
<evidence type="ECO:0000256" key="1">
    <source>
        <dbReference type="ARBA" id="ARBA00003534"/>
    </source>
</evidence>
<dbReference type="SMR" id="A0A314L409"/>
<dbReference type="EC" id="3.1.1.-" evidence="6"/>
<keyword evidence="4 6" id="KW-0134">Cell wall</keyword>
<comment type="function">
    <text evidence="1 6">Hydrolyzes acetyl esters in homogalacturonan regions of pectin. In type I primary cell wall, galacturonic acid residues of pectin can be acetylated at the O-2 and O-3 positions. Decreasing the degree of acetylation of pectin gels in vitro alters their physical properties.</text>
</comment>
<feature type="chain" id="PRO_5016191589" description="Pectin acetylesterase" evidence="6">
    <location>
        <begin position="22"/>
        <end position="393"/>
    </location>
</feature>
<organism evidence="7 8">
    <name type="scientific">Nicotiana attenuata</name>
    <name type="common">Coyote tobacco</name>
    <dbReference type="NCBI Taxonomy" id="49451"/>
    <lineage>
        <taxon>Eukaryota</taxon>
        <taxon>Viridiplantae</taxon>
        <taxon>Streptophyta</taxon>
        <taxon>Embryophyta</taxon>
        <taxon>Tracheophyta</taxon>
        <taxon>Spermatophyta</taxon>
        <taxon>Magnoliopsida</taxon>
        <taxon>eudicotyledons</taxon>
        <taxon>Gunneridae</taxon>
        <taxon>Pentapetalae</taxon>
        <taxon>asterids</taxon>
        <taxon>lamiids</taxon>
        <taxon>Solanales</taxon>
        <taxon>Solanaceae</taxon>
        <taxon>Nicotianoideae</taxon>
        <taxon>Nicotianeae</taxon>
        <taxon>Nicotiana</taxon>
    </lineage>
</organism>
<sequence>MATRTLHLFCLFVCSLAIIKSECSKDLGSYNVTKTILKNAVSKGAVCLDGSPPAYHFEPGFGGGVGNWIVQLSGGAWCTNVKECQYRIWDKNVGSTNFTDSWTFQGIYSENPTTNPDFYNWNKVFVRYCDGGAFTGDVEYVDHVTNLHFRGARIFEAVMEDLLAKGLKNAKNVCKFYVTPILAGSSAGGYPTMLYCDHFRSLLPNTPRVKCLVDSGYFIHVKNPMQASGFEKIYNSLLTLHGSTKALPKSCTSKMNPLLCFFPENMQQHIKTPLFIAMSAFDYYQIKTTIDPNADRCVENRTCTECQNKAFREFRSEFLSALPKSNNPKLRGVFIDSVIHHSALSYRWTPENAILINNLSAPKAFADWYFDRKYWYVIDKHDLPIPTAKDRRT</sequence>
<evidence type="ECO:0000256" key="3">
    <source>
        <dbReference type="ARBA" id="ARBA00005784"/>
    </source>
</evidence>
<comment type="subcellular location">
    <subcellularLocation>
        <location evidence="2 6">Secreted</location>
        <location evidence="2 6">Cell wall</location>
    </subcellularLocation>
</comment>
<keyword evidence="6" id="KW-0964">Secreted</keyword>
<keyword evidence="8" id="KW-1185">Reference proteome</keyword>